<proteinExistence type="predicted"/>
<dbReference type="EMBL" id="AQQZ01000002">
    <property type="protein sequence ID" value="KNG94768.1"/>
    <property type="molecule type" value="Genomic_DNA"/>
</dbReference>
<evidence type="ECO:0000313" key="2">
    <source>
        <dbReference type="Proteomes" id="UP000036938"/>
    </source>
</evidence>
<evidence type="ECO:0000313" key="1">
    <source>
        <dbReference type="EMBL" id="KNG94768.1"/>
    </source>
</evidence>
<dbReference type="RefSeq" id="WP_050529753.1">
    <property type="nucleotide sequence ID" value="NZ_AQQZ01000002.1"/>
</dbReference>
<accession>A0A0L1JTM5</accession>
<comment type="caution">
    <text evidence="1">The sequence shown here is derived from an EMBL/GenBank/DDBJ whole genome shotgun (WGS) entry which is preliminary data.</text>
</comment>
<dbReference type="PATRIC" id="fig|1317121.7.peg.1394"/>
<gene>
    <name evidence="1" type="ORF">ATO11_05090</name>
</gene>
<sequence>MRWLALLPFLATPVAAEIELTFRDGAPKDRFTVTNTSACALDAATIGIDFAGSSGQLIFDTTASGAGVEVFQPLEIVEGAPALASIPKVADGDTALALPVSRLAPGATIAFTIDVDDTLGGREITVSGSEIAGAAATLSTDGFAATARFSASGVAAVSGPPCA</sequence>
<name>A0A0L1JTM5_9RHOB</name>
<dbReference type="AlphaFoldDB" id="A0A0L1JTM5"/>
<evidence type="ECO:0008006" key="3">
    <source>
        <dbReference type="Google" id="ProtNLM"/>
    </source>
</evidence>
<organism evidence="1 2">
    <name type="scientific">Pseudaestuariivita atlantica</name>
    <dbReference type="NCBI Taxonomy" id="1317121"/>
    <lineage>
        <taxon>Bacteria</taxon>
        <taxon>Pseudomonadati</taxon>
        <taxon>Pseudomonadota</taxon>
        <taxon>Alphaproteobacteria</taxon>
        <taxon>Rhodobacterales</taxon>
        <taxon>Paracoccaceae</taxon>
        <taxon>Pseudaestuariivita</taxon>
    </lineage>
</organism>
<dbReference type="OrthoDB" id="6105464at2"/>
<protein>
    <recommendedName>
        <fullName evidence="3">Aggregation factor core</fullName>
    </recommendedName>
</protein>
<keyword evidence="2" id="KW-1185">Reference proteome</keyword>
<dbReference type="Proteomes" id="UP000036938">
    <property type="component" value="Unassembled WGS sequence"/>
</dbReference>
<dbReference type="STRING" id="1317121.ATO11_05090"/>
<reference evidence="1 2" key="1">
    <citation type="journal article" date="2015" name="Int. J. Syst. Evol. Microbiol.">
        <title>Aestuariivita atlantica sp. nov., isolated from deep sea sediment of the Atlantic Ocean.</title>
        <authorList>
            <person name="Li G."/>
            <person name="Lai Q."/>
            <person name="Du Y."/>
            <person name="Liu X."/>
            <person name="Sun F."/>
            <person name="Shao Z."/>
        </authorList>
    </citation>
    <scope>NUCLEOTIDE SEQUENCE [LARGE SCALE GENOMIC DNA]</scope>
    <source>
        <strain evidence="1 2">22II-S11-z3</strain>
    </source>
</reference>